<comment type="caution">
    <text evidence="2">The sequence shown here is derived from an EMBL/GenBank/DDBJ whole genome shotgun (WGS) entry which is preliminary data.</text>
</comment>
<protein>
    <submittedName>
        <fullName evidence="2">Uncharacterized protein</fullName>
    </submittedName>
</protein>
<proteinExistence type="predicted"/>
<feature type="compositionally biased region" description="Basic and acidic residues" evidence="1">
    <location>
        <begin position="479"/>
        <end position="488"/>
    </location>
</feature>
<evidence type="ECO:0000313" key="3">
    <source>
        <dbReference type="Proteomes" id="UP001190700"/>
    </source>
</evidence>
<organism evidence="2 3">
    <name type="scientific">Cymbomonas tetramitiformis</name>
    <dbReference type="NCBI Taxonomy" id="36881"/>
    <lineage>
        <taxon>Eukaryota</taxon>
        <taxon>Viridiplantae</taxon>
        <taxon>Chlorophyta</taxon>
        <taxon>Pyramimonadophyceae</taxon>
        <taxon>Pyramimonadales</taxon>
        <taxon>Pyramimonadaceae</taxon>
        <taxon>Cymbomonas</taxon>
    </lineage>
</organism>
<accession>A0AAE0FQ15</accession>
<feature type="region of interest" description="Disordered" evidence="1">
    <location>
        <begin position="97"/>
        <end position="138"/>
    </location>
</feature>
<dbReference type="AlphaFoldDB" id="A0AAE0FQ15"/>
<dbReference type="Proteomes" id="UP001190700">
    <property type="component" value="Unassembled WGS sequence"/>
</dbReference>
<evidence type="ECO:0000256" key="1">
    <source>
        <dbReference type="SAM" id="MobiDB-lite"/>
    </source>
</evidence>
<reference evidence="2 3" key="1">
    <citation type="journal article" date="2015" name="Genome Biol. Evol.">
        <title>Comparative Genomics of a Bacterivorous Green Alga Reveals Evolutionary Causalities and Consequences of Phago-Mixotrophic Mode of Nutrition.</title>
        <authorList>
            <person name="Burns J.A."/>
            <person name="Paasch A."/>
            <person name="Narechania A."/>
            <person name="Kim E."/>
        </authorList>
    </citation>
    <scope>NUCLEOTIDE SEQUENCE [LARGE SCALE GENOMIC DNA]</scope>
    <source>
        <strain evidence="2 3">PLY_AMNH</strain>
    </source>
</reference>
<feature type="region of interest" description="Disordered" evidence="1">
    <location>
        <begin position="456"/>
        <end position="503"/>
    </location>
</feature>
<dbReference type="EMBL" id="LGRX02015729">
    <property type="protein sequence ID" value="KAK3263091.1"/>
    <property type="molecule type" value="Genomic_DNA"/>
</dbReference>
<sequence length="503" mass="57058">MRLTIDNIIYILITTSSHPILLGNKKRCSNSVDVRTRGTTRMTERVTDGGEPQEGLSGARSVQAEVEVPKVASGPSLEKCVEESESLDTLLLGLDIPASKPRHMNSSPQKTRRSPYDLPPIVSPGGKPKGHKQEKKVPSYLREEPDLMVWRSPTSTMPRRELGNEEKFPPHRFSGVSAPTADEIERRKKYRAQHRRLSNLQHERTERMKQKLADATLRAEQAEVARLRARDKLQVRPTRRGELISSQQGSVDAEVVRAPVVDEASRSKNVAGEVSFEAAQEAGEEPDDSTYNPSALEKWRMHGRRQGELRRRRKREHQLKSMERSKSCAVALGAEYLQSIQDPETLLRLLDATDSWQREVSRKCVLPGDHLQRSAAVKSSPNRKKVVKEDTQAHESWMCRKQAREKKAAKARCKKIREDIEFIQGLSTAQKKRNKKMRHDELLQQSREAGLVLKSEFLKHRTGESTERNATSAQSSLYEEPRTFMEPKRKGKGLRPIKEGAAL</sequence>
<name>A0AAE0FQ15_9CHLO</name>
<feature type="compositionally biased region" description="Polar residues" evidence="1">
    <location>
        <begin position="468"/>
        <end position="477"/>
    </location>
</feature>
<feature type="compositionally biased region" description="Basic and acidic residues" evidence="1">
    <location>
        <begin position="456"/>
        <end position="467"/>
    </location>
</feature>
<gene>
    <name evidence="2" type="ORF">CYMTET_28086</name>
</gene>
<feature type="compositionally biased region" description="Basic and acidic residues" evidence="1">
    <location>
        <begin position="158"/>
        <end position="169"/>
    </location>
</feature>
<evidence type="ECO:0000313" key="2">
    <source>
        <dbReference type="EMBL" id="KAK3263091.1"/>
    </source>
</evidence>
<feature type="region of interest" description="Disordered" evidence="1">
    <location>
        <begin position="156"/>
        <end position="177"/>
    </location>
</feature>
<keyword evidence="3" id="KW-1185">Reference proteome</keyword>